<name>A0A4D9FCY9_9SAUR</name>
<proteinExistence type="predicted"/>
<evidence type="ECO:0000313" key="2">
    <source>
        <dbReference type="Proteomes" id="UP000297703"/>
    </source>
</evidence>
<protein>
    <submittedName>
        <fullName evidence="1">Neuroendocrine convertase 1</fullName>
    </submittedName>
</protein>
<dbReference type="Proteomes" id="UP000297703">
    <property type="component" value="Unassembled WGS sequence"/>
</dbReference>
<dbReference type="AlphaFoldDB" id="A0A4D9FCY9"/>
<reference evidence="1 2" key="1">
    <citation type="submission" date="2019-04" db="EMBL/GenBank/DDBJ databases">
        <title>Draft genome of the big-headed turtle Platysternon megacephalum.</title>
        <authorList>
            <person name="Gong S."/>
        </authorList>
    </citation>
    <scope>NUCLEOTIDE SEQUENCE [LARGE SCALE GENOMIC DNA]</scope>
    <source>
        <strain evidence="1">DO16091913</strain>
        <tissue evidence="1">Muscle</tissue>
    </source>
</reference>
<evidence type="ECO:0000313" key="1">
    <source>
        <dbReference type="EMBL" id="TFK15700.1"/>
    </source>
</evidence>
<reference evidence="1 2" key="2">
    <citation type="submission" date="2019-04" db="EMBL/GenBank/DDBJ databases">
        <title>The genome sequence of big-headed turtle.</title>
        <authorList>
            <person name="Gong S."/>
        </authorList>
    </citation>
    <scope>NUCLEOTIDE SEQUENCE [LARGE SCALE GENOMIC DNA]</scope>
    <source>
        <strain evidence="1">DO16091913</strain>
        <tissue evidence="1">Muscle</tissue>
    </source>
</reference>
<sequence length="132" mass="15051">MFEKHSFPTARNFHSLKSCRGTRTTRDIQECSAHLRPTYIYEIHLPMKIHNTSILMVTVIGLGTRRILVQLLVEPSTCSVTSDTPHYLTYSRRPDSVHAASQLQVETVFISYAVSIAEVSCIYILKGYTKLY</sequence>
<organism evidence="1 2">
    <name type="scientific">Platysternon megacephalum</name>
    <name type="common">big-headed turtle</name>
    <dbReference type="NCBI Taxonomy" id="55544"/>
    <lineage>
        <taxon>Eukaryota</taxon>
        <taxon>Metazoa</taxon>
        <taxon>Chordata</taxon>
        <taxon>Craniata</taxon>
        <taxon>Vertebrata</taxon>
        <taxon>Euteleostomi</taxon>
        <taxon>Archelosauria</taxon>
        <taxon>Testudinata</taxon>
        <taxon>Testudines</taxon>
        <taxon>Cryptodira</taxon>
        <taxon>Durocryptodira</taxon>
        <taxon>Testudinoidea</taxon>
        <taxon>Platysternidae</taxon>
        <taxon>Platysternon</taxon>
    </lineage>
</organism>
<accession>A0A4D9FCY9</accession>
<comment type="caution">
    <text evidence="1">The sequence shown here is derived from an EMBL/GenBank/DDBJ whole genome shotgun (WGS) entry which is preliminary data.</text>
</comment>
<dbReference type="EMBL" id="QXTE01000003">
    <property type="protein sequence ID" value="TFK15700.1"/>
    <property type="molecule type" value="Genomic_DNA"/>
</dbReference>
<keyword evidence="2" id="KW-1185">Reference proteome</keyword>
<gene>
    <name evidence="1" type="ORF">DR999_PMT00573</name>
</gene>